<protein>
    <submittedName>
        <fullName evidence="2">3979_t:CDS:1</fullName>
    </submittedName>
</protein>
<accession>A0A9N9H1H0</accession>
<comment type="caution">
    <text evidence="2">The sequence shown here is derived from an EMBL/GenBank/DDBJ whole genome shotgun (WGS) entry which is preliminary data.</text>
</comment>
<feature type="coiled-coil region" evidence="1">
    <location>
        <begin position="250"/>
        <end position="284"/>
    </location>
</feature>
<organism evidence="2 3">
    <name type="scientific">Cetraspora pellucida</name>
    <dbReference type="NCBI Taxonomy" id="1433469"/>
    <lineage>
        <taxon>Eukaryota</taxon>
        <taxon>Fungi</taxon>
        <taxon>Fungi incertae sedis</taxon>
        <taxon>Mucoromycota</taxon>
        <taxon>Glomeromycotina</taxon>
        <taxon>Glomeromycetes</taxon>
        <taxon>Diversisporales</taxon>
        <taxon>Gigasporaceae</taxon>
        <taxon>Cetraspora</taxon>
    </lineage>
</organism>
<keyword evidence="3" id="KW-1185">Reference proteome</keyword>
<sequence length="347" mass="38915">MPKVSSNNQCELKDNRNKSILVALNKYKKDYSTNHKRSSVNSLAESYNILRTTLRHVIKNDSPPNHSELSEARAQRANAIIVKNHFDKLKQIIDENSLTAMQIWNMDETRFVLVPKLEKVIAKKGACQVHKISHGNSHKHISVAPTISVARSYIPPLIIYKGVRVISGLLKGAPPVTVMGFTSTSTGIWPFNPEAISSDHLDPFLTTEQFDIVPSSLTLPSNSQQLTQSNESLSESFTHSNCSHLTHSNAILLEKENEILLNENVLLKNENKMLKTQFAVLKEELETYKNPRTCSLCSALKYPVPRVSHAEAQKDSLNPPESESPLSKKRKTLPFCGFLLRRKVGNN</sequence>
<evidence type="ECO:0000313" key="2">
    <source>
        <dbReference type="EMBL" id="CAG8650899.1"/>
    </source>
</evidence>
<dbReference type="EMBL" id="CAJVQA010007063">
    <property type="protein sequence ID" value="CAG8650899.1"/>
    <property type="molecule type" value="Genomic_DNA"/>
</dbReference>
<reference evidence="2" key="1">
    <citation type="submission" date="2021-06" db="EMBL/GenBank/DDBJ databases">
        <authorList>
            <person name="Kallberg Y."/>
            <person name="Tangrot J."/>
            <person name="Rosling A."/>
        </authorList>
    </citation>
    <scope>NUCLEOTIDE SEQUENCE</scope>
    <source>
        <strain evidence="2">FL966</strain>
    </source>
</reference>
<dbReference type="OrthoDB" id="8187571at2759"/>
<dbReference type="Proteomes" id="UP000789759">
    <property type="component" value="Unassembled WGS sequence"/>
</dbReference>
<name>A0A9N9H1H0_9GLOM</name>
<evidence type="ECO:0000256" key="1">
    <source>
        <dbReference type="SAM" id="Coils"/>
    </source>
</evidence>
<evidence type="ECO:0000313" key="3">
    <source>
        <dbReference type="Proteomes" id="UP000789759"/>
    </source>
</evidence>
<keyword evidence="1" id="KW-0175">Coiled coil</keyword>
<gene>
    <name evidence="2" type="ORF">CPELLU_LOCUS9327</name>
</gene>
<dbReference type="AlphaFoldDB" id="A0A9N9H1H0"/>
<proteinExistence type="predicted"/>